<evidence type="ECO:0000313" key="1">
    <source>
        <dbReference type="EMBL" id="GAH91326.1"/>
    </source>
</evidence>
<accession>X1J9D1</accession>
<name>X1J9D1_9ZZZZ</name>
<feature type="non-terminal residue" evidence="1">
    <location>
        <position position="1"/>
    </location>
</feature>
<organism evidence="1">
    <name type="scientific">marine sediment metagenome</name>
    <dbReference type="NCBI Taxonomy" id="412755"/>
    <lineage>
        <taxon>unclassified sequences</taxon>
        <taxon>metagenomes</taxon>
        <taxon>ecological metagenomes</taxon>
    </lineage>
</organism>
<comment type="caution">
    <text evidence="1">The sequence shown here is derived from an EMBL/GenBank/DDBJ whole genome shotgun (WGS) entry which is preliminary data.</text>
</comment>
<reference evidence="1" key="1">
    <citation type="journal article" date="2014" name="Front. Microbiol.">
        <title>High frequency of phylogenetically diverse reductive dehalogenase-homologous genes in deep subseafloor sedimentary metagenomes.</title>
        <authorList>
            <person name="Kawai M."/>
            <person name="Futagami T."/>
            <person name="Toyoda A."/>
            <person name="Takaki Y."/>
            <person name="Nishi S."/>
            <person name="Hori S."/>
            <person name="Arai W."/>
            <person name="Tsubouchi T."/>
            <person name="Morono Y."/>
            <person name="Uchiyama I."/>
            <person name="Ito T."/>
            <person name="Fujiyama A."/>
            <person name="Inagaki F."/>
            <person name="Takami H."/>
        </authorList>
    </citation>
    <scope>NUCLEOTIDE SEQUENCE</scope>
    <source>
        <strain evidence="1">Expedition CK06-06</strain>
    </source>
</reference>
<proteinExistence type="predicted"/>
<protein>
    <submittedName>
        <fullName evidence="1">Uncharacterized protein</fullName>
    </submittedName>
</protein>
<gene>
    <name evidence="1" type="ORF">S03H2_70172</name>
</gene>
<dbReference type="AlphaFoldDB" id="X1J9D1"/>
<dbReference type="EMBL" id="BARU01046552">
    <property type="protein sequence ID" value="GAH91326.1"/>
    <property type="molecule type" value="Genomic_DNA"/>
</dbReference>
<sequence length="125" mass="14794">VCRMRFSEVLTRRIRARPIPTMIRRVRIAVSENYWDHYFEQYYRGYRIDLFPGPGGLYGIYMGPEDPETIPKSPPDPNFDYNDWAFYGTLEAARGAIDSWVEEPIFVQHHPNVTWETHVDPGWDI</sequence>